<dbReference type="PANTHER" id="PTHR48051">
    <property type="match status" value="1"/>
</dbReference>
<reference evidence="3 4" key="1">
    <citation type="submission" date="2016-07" db="EMBL/GenBank/DDBJ databases">
        <title>Pervasive Adenine N6-methylation of Active Genes in Fungi.</title>
        <authorList>
            <consortium name="DOE Joint Genome Institute"/>
            <person name="Mondo S.J."/>
            <person name="Dannebaum R.O."/>
            <person name="Kuo R.C."/>
            <person name="Labutti K."/>
            <person name="Haridas S."/>
            <person name="Kuo A."/>
            <person name="Salamov A."/>
            <person name="Ahrendt S.R."/>
            <person name="Lipzen A."/>
            <person name="Sullivan W."/>
            <person name="Andreopoulos W.B."/>
            <person name="Clum A."/>
            <person name="Lindquist E."/>
            <person name="Daum C."/>
            <person name="Ramamoorthy G.K."/>
            <person name="Gryganskyi A."/>
            <person name="Culley D."/>
            <person name="Magnuson J.K."/>
            <person name="James T.Y."/>
            <person name="O'Malley M.A."/>
            <person name="Stajich J.E."/>
            <person name="Spatafora J.W."/>
            <person name="Visel A."/>
            <person name="Grigoriev I.V."/>
        </authorList>
    </citation>
    <scope>NUCLEOTIDE SEQUENCE [LARGE SCALE GENOMIC DNA]</scope>
    <source>
        <strain evidence="3 4">NRRL 1336</strain>
    </source>
</reference>
<comment type="caution">
    <text evidence="3">The sequence shown here is derived from an EMBL/GenBank/DDBJ whole genome shotgun (WGS) entry which is preliminary data.</text>
</comment>
<keyword evidence="2" id="KW-0677">Repeat</keyword>
<dbReference type="SMART" id="SM00369">
    <property type="entry name" value="LRR_TYP"/>
    <property type="match status" value="5"/>
</dbReference>
<dbReference type="AlphaFoldDB" id="A0A1X2HY19"/>
<evidence type="ECO:0008006" key="5">
    <source>
        <dbReference type="Google" id="ProtNLM"/>
    </source>
</evidence>
<dbReference type="InterPro" id="IPR032675">
    <property type="entry name" value="LRR_dom_sf"/>
</dbReference>
<dbReference type="SUPFAM" id="SSF52058">
    <property type="entry name" value="L domain-like"/>
    <property type="match status" value="1"/>
</dbReference>
<dbReference type="SMART" id="SM00364">
    <property type="entry name" value="LRR_BAC"/>
    <property type="match status" value="5"/>
</dbReference>
<dbReference type="STRING" id="90262.A0A1X2HY19"/>
<dbReference type="OrthoDB" id="660555at2759"/>
<protein>
    <recommendedName>
        <fullName evidence="5">L domain-like protein</fullName>
    </recommendedName>
</protein>
<organism evidence="3 4">
    <name type="scientific">Absidia repens</name>
    <dbReference type="NCBI Taxonomy" id="90262"/>
    <lineage>
        <taxon>Eukaryota</taxon>
        <taxon>Fungi</taxon>
        <taxon>Fungi incertae sedis</taxon>
        <taxon>Mucoromycota</taxon>
        <taxon>Mucoromycotina</taxon>
        <taxon>Mucoromycetes</taxon>
        <taxon>Mucorales</taxon>
        <taxon>Cunninghamellaceae</taxon>
        <taxon>Absidia</taxon>
    </lineage>
</organism>
<evidence type="ECO:0000313" key="3">
    <source>
        <dbReference type="EMBL" id="ORZ04890.1"/>
    </source>
</evidence>
<gene>
    <name evidence="3" type="ORF">BCR42DRAFT_496876</name>
</gene>
<name>A0A1X2HY19_9FUNG</name>
<evidence type="ECO:0000313" key="4">
    <source>
        <dbReference type="Proteomes" id="UP000193560"/>
    </source>
</evidence>
<sequence length="626" mass="69656">MGQRGSKQHDPLAFGYADYTQTPCLEETADANTSPEHTNNNMLPDYVLNHPELYKLEIMCKCTHTTAPSHHRTTASINTDGNGEWIVAAEHPDCPTCRQNKRRSFARQHLAKDLEYIDETYYADSKHYEFGANDTSNSISGESEPRTVSTTNHLEDYVYSTGGNNDNTESFDDEVDETIDENWGKITVGDATSLTARRTVALPETSSHQGGNVAAAAAFKAKSTTFTLDLSGRSLVKLSSGIGYLSNLTKLNLSNNQLSTLPKSIGYLSNLTVLNASRNQLETLPDTMLHLTKLKAMNICHNKITHLPRCLGLLPELIIIIANNNQIRWIPNELANLQQMISLNISNNPLQSLPAEIANIKSLRKLIAEGCGFQTEFINKRQHDPPTLFEQCARTIVQHRLALPTQLPKHIYNYLLSHQTCSYCHGPYFESFVTRGRFIERAAHQPIALEYRLCRAHWSDEQDRLLNLFSSSPSVVLKKAGLPESSPGVGGDTSSILSSVSHVGARKRSEIMSTTTSPDQKENNINESGLVQSASDYQYHCRQQHLASCNFPTIDSSHLNGIEQQLPLHQTMAGILPTSYHDDQQHQLMRTEHHPDIVIHGIDGTSTDQHYVTPISHPVPLHATPV</sequence>
<dbReference type="Proteomes" id="UP000193560">
    <property type="component" value="Unassembled WGS sequence"/>
</dbReference>
<keyword evidence="1" id="KW-0433">Leucine-rich repeat</keyword>
<dbReference type="InterPro" id="IPR003591">
    <property type="entry name" value="Leu-rich_rpt_typical-subtyp"/>
</dbReference>
<evidence type="ECO:0000256" key="2">
    <source>
        <dbReference type="ARBA" id="ARBA00022737"/>
    </source>
</evidence>
<proteinExistence type="predicted"/>
<accession>A0A1X2HY19</accession>
<dbReference type="PANTHER" id="PTHR48051:SF1">
    <property type="entry name" value="RAS SUPPRESSOR PROTEIN 1"/>
    <property type="match status" value="1"/>
</dbReference>
<dbReference type="PROSITE" id="PS51450">
    <property type="entry name" value="LRR"/>
    <property type="match status" value="1"/>
</dbReference>
<dbReference type="Pfam" id="PF13855">
    <property type="entry name" value="LRR_8"/>
    <property type="match status" value="1"/>
</dbReference>
<keyword evidence="4" id="KW-1185">Reference proteome</keyword>
<dbReference type="InterPro" id="IPR050216">
    <property type="entry name" value="LRR_domain-containing"/>
</dbReference>
<evidence type="ECO:0000256" key="1">
    <source>
        <dbReference type="ARBA" id="ARBA00022614"/>
    </source>
</evidence>
<dbReference type="EMBL" id="MCGE01000047">
    <property type="protein sequence ID" value="ORZ04890.1"/>
    <property type="molecule type" value="Genomic_DNA"/>
</dbReference>
<dbReference type="GO" id="GO:0005737">
    <property type="term" value="C:cytoplasm"/>
    <property type="evidence" value="ECO:0007669"/>
    <property type="project" value="TreeGrafter"/>
</dbReference>
<dbReference type="Gene3D" id="3.80.10.10">
    <property type="entry name" value="Ribonuclease Inhibitor"/>
    <property type="match status" value="1"/>
</dbReference>
<dbReference type="InterPro" id="IPR001611">
    <property type="entry name" value="Leu-rich_rpt"/>
</dbReference>